<dbReference type="CDD" id="cd07438">
    <property type="entry name" value="PHP_HisPPase_AMP"/>
    <property type="match status" value="1"/>
</dbReference>
<proteinExistence type="predicted"/>
<reference evidence="3" key="1">
    <citation type="submission" date="2016-10" db="EMBL/GenBank/DDBJ databases">
        <authorList>
            <person name="Varghese N."/>
            <person name="Submissions S."/>
        </authorList>
    </citation>
    <scope>NUCLEOTIDE SEQUENCE [LARGE SCALE GENOMIC DNA]</scope>
    <source>
        <strain evidence="3">DSM 8987</strain>
    </source>
</reference>
<dbReference type="SUPFAM" id="SSF89550">
    <property type="entry name" value="PHP domain-like"/>
    <property type="match status" value="1"/>
</dbReference>
<dbReference type="EMBL" id="FNAQ01000012">
    <property type="protein sequence ID" value="SDE47201.1"/>
    <property type="molecule type" value="Genomic_DNA"/>
</dbReference>
<name>A0A1G7D6P4_9BACT</name>
<dbReference type="InterPro" id="IPR004013">
    <property type="entry name" value="PHP_dom"/>
</dbReference>
<dbReference type="STRING" id="57664.SAMN05661003_11244"/>
<dbReference type="Gene3D" id="3.20.20.140">
    <property type="entry name" value="Metal-dependent hydrolases"/>
    <property type="match status" value="1"/>
</dbReference>
<dbReference type="Pfam" id="PF02811">
    <property type="entry name" value="PHP"/>
    <property type="match status" value="1"/>
</dbReference>
<keyword evidence="3" id="KW-1185">Reference proteome</keyword>
<dbReference type="Gene3D" id="1.10.150.650">
    <property type="match status" value="1"/>
</dbReference>
<protein>
    <recommendedName>
        <fullName evidence="1">Polymerase/histidinol phosphatase N-terminal domain-containing protein</fullName>
    </recommendedName>
</protein>
<sequence length="290" mass="31726">MHPRVDLHVHSSCSDGVHPPSLLVARAAAAGVRALALCDHDNIDGVVAAQAASRDLGIYLVSGVELSCVWRNYQDIHLLGYGFDPADAVLGQALRDFQQFRAQRNARIVEKVNAVLRQRALPPLDFAAVSARAAGSIGRPHIAMELMAQGLVSNMEEAFQQYLVSCNEPKRFFPVDEAIGLIRAAGGVAVLAHPPYITRDPQAMQQLLDELCACGLQGIEAYNNGVNCDELEWYLAQARRRDLLVTGGSDFHGIEDGGAEFGRIRAIGDIPYSCYERLQLFLQTHQHSQE</sequence>
<evidence type="ECO:0000313" key="3">
    <source>
        <dbReference type="Proteomes" id="UP000243205"/>
    </source>
</evidence>
<dbReference type="GO" id="GO:0004534">
    <property type="term" value="F:5'-3' RNA exonuclease activity"/>
    <property type="evidence" value="ECO:0007669"/>
    <property type="project" value="TreeGrafter"/>
</dbReference>
<evidence type="ECO:0000313" key="2">
    <source>
        <dbReference type="EMBL" id="SDE47201.1"/>
    </source>
</evidence>
<dbReference type="InterPro" id="IPR016195">
    <property type="entry name" value="Pol/histidinol_Pase-like"/>
</dbReference>
<gene>
    <name evidence="2" type="ORF">SAMN05661003_11244</name>
</gene>
<accession>A0A1G7D6P4</accession>
<dbReference type="SMART" id="SM00481">
    <property type="entry name" value="POLIIIAc"/>
    <property type="match status" value="1"/>
</dbReference>
<dbReference type="PANTHER" id="PTHR42924">
    <property type="entry name" value="EXONUCLEASE"/>
    <property type="match status" value="1"/>
</dbReference>
<dbReference type="RefSeq" id="WP_092079277.1">
    <property type="nucleotide sequence ID" value="NZ_CALFZY010000003.1"/>
</dbReference>
<dbReference type="InterPro" id="IPR052018">
    <property type="entry name" value="PHP_domain"/>
</dbReference>
<dbReference type="OrthoDB" id="9804333at2"/>
<feature type="domain" description="Polymerase/histidinol phosphatase N-terminal" evidence="1">
    <location>
        <begin position="5"/>
        <end position="70"/>
    </location>
</feature>
<dbReference type="GO" id="GO:0035312">
    <property type="term" value="F:5'-3' DNA exonuclease activity"/>
    <property type="evidence" value="ECO:0007669"/>
    <property type="project" value="TreeGrafter"/>
</dbReference>
<organism evidence="2 3">
    <name type="scientific">Desulfuromonas thiophila</name>
    <dbReference type="NCBI Taxonomy" id="57664"/>
    <lineage>
        <taxon>Bacteria</taxon>
        <taxon>Pseudomonadati</taxon>
        <taxon>Thermodesulfobacteriota</taxon>
        <taxon>Desulfuromonadia</taxon>
        <taxon>Desulfuromonadales</taxon>
        <taxon>Desulfuromonadaceae</taxon>
        <taxon>Desulfuromonas</taxon>
    </lineage>
</organism>
<dbReference type="PANTHER" id="PTHR42924:SF3">
    <property type="entry name" value="POLYMERASE_HISTIDINOL PHOSPHATASE N-TERMINAL DOMAIN-CONTAINING PROTEIN"/>
    <property type="match status" value="1"/>
</dbReference>
<dbReference type="InterPro" id="IPR003141">
    <property type="entry name" value="Pol/His_phosphatase_N"/>
</dbReference>
<dbReference type="AlphaFoldDB" id="A0A1G7D6P4"/>
<dbReference type="Proteomes" id="UP000243205">
    <property type="component" value="Unassembled WGS sequence"/>
</dbReference>
<evidence type="ECO:0000259" key="1">
    <source>
        <dbReference type="SMART" id="SM00481"/>
    </source>
</evidence>